<dbReference type="GO" id="GO:0000324">
    <property type="term" value="C:fungal-type vacuole"/>
    <property type="evidence" value="ECO:0007669"/>
    <property type="project" value="TreeGrafter"/>
</dbReference>
<evidence type="ECO:0000259" key="15">
    <source>
        <dbReference type="Pfam" id="PF11788"/>
    </source>
</evidence>
<evidence type="ECO:0000259" key="14">
    <source>
        <dbReference type="Pfam" id="PF00723"/>
    </source>
</evidence>
<accession>A0A0G2EEA8</accession>
<dbReference type="PANTHER" id="PTHR31616">
    <property type="entry name" value="TREHALASE"/>
    <property type="match status" value="1"/>
</dbReference>
<evidence type="ECO:0000256" key="9">
    <source>
        <dbReference type="ARBA" id="ARBA00023326"/>
    </source>
</evidence>
<name>A0A0G2EEA8_PHACM</name>
<keyword evidence="9" id="KW-0624">Polysaccharide degradation</keyword>
<dbReference type="PRINTS" id="PR00736">
    <property type="entry name" value="GLHYDRLASE15"/>
</dbReference>
<keyword evidence="4 13" id="KW-0732">Signal</keyword>
<evidence type="ECO:0000313" key="17">
    <source>
        <dbReference type="Proteomes" id="UP000053317"/>
    </source>
</evidence>
<reference evidence="16 17" key="1">
    <citation type="submission" date="2015-05" db="EMBL/GenBank/DDBJ databases">
        <title>Distinctive expansion of gene families associated with plant cell wall degradation and secondary metabolism in the genomes of grapevine trunk pathogens.</title>
        <authorList>
            <person name="Lawrence D.P."/>
            <person name="Travadon R."/>
            <person name="Rolshausen P.E."/>
            <person name="Baumgartner K."/>
        </authorList>
    </citation>
    <scope>NUCLEOTIDE SEQUENCE [LARGE SCALE GENOMIC DNA]</scope>
    <source>
        <strain evidence="16">UCRPC4</strain>
    </source>
</reference>
<feature type="signal peptide" evidence="13">
    <location>
        <begin position="1"/>
        <end position="19"/>
    </location>
</feature>
<feature type="compositionally biased region" description="Low complexity" evidence="12">
    <location>
        <begin position="718"/>
        <end position="740"/>
    </location>
</feature>
<dbReference type="InterPro" id="IPR011613">
    <property type="entry name" value="GH15-like"/>
</dbReference>
<gene>
    <name evidence="16" type="ORF">UCRPC4_g04071</name>
</gene>
<keyword evidence="17" id="KW-1185">Reference proteome</keyword>
<dbReference type="InterPro" id="IPR021757">
    <property type="entry name" value="Ribosomal_mL46_N"/>
</dbReference>
<dbReference type="InterPro" id="IPR046966">
    <property type="entry name" value="Glucoamylase_active_site"/>
</dbReference>
<evidence type="ECO:0000313" key="16">
    <source>
        <dbReference type="EMBL" id="KKY20799.1"/>
    </source>
</evidence>
<dbReference type="GO" id="GO:0000272">
    <property type="term" value="P:polysaccharide catabolic process"/>
    <property type="evidence" value="ECO:0007669"/>
    <property type="project" value="UniProtKB-KW"/>
</dbReference>
<dbReference type="InterPro" id="IPR000165">
    <property type="entry name" value="Glucoamylase"/>
</dbReference>
<dbReference type="AlphaFoldDB" id="A0A0G2EEA8"/>
<dbReference type="EC" id="3.2.1.3" evidence="3"/>
<protein>
    <recommendedName>
        <fullName evidence="3">glucan 1,4-alpha-glucosidase</fullName>
        <ecNumber evidence="3">3.2.1.3</ecNumber>
    </recommendedName>
    <alternativeName>
        <fullName evidence="11">1,4-alpha-D-glucan glucohydrolase</fullName>
    </alternativeName>
    <alternativeName>
        <fullName evidence="10">Glucan 1,4-alpha-glucosidase</fullName>
    </alternativeName>
</protein>
<evidence type="ECO:0000256" key="13">
    <source>
        <dbReference type="SAM" id="SignalP"/>
    </source>
</evidence>
<comment type="caution">
    <text evidence="16">The sequence shown here is derived from an EMBL/GenBank/DDBJ whole genome shotgun (WGS) entry which is preliminary data.</text>
</comment>
<keyword evidence="6" id="KW-0325">Glycoprotein</keyword>
<feature type="region of interest" description="Disordered" evidence="12">
    <location>
        <begin position="709"/>
        <end position="740"/>
    </location>
</feature>
<dbReference type="Pfam" id="PF00723">
    <property type="entry name" value="Glyco_hydro_15"/>
    <property type="match status" value="1"/>
</dbReference>
<feature type="chain" id="PRO_5002543674" description="glucan 1,4-alpha-glucosidase" evidence="13">
    <location>
        <begin position="20"/>
        <end position="799"/>
    </location>
</feature>
<dbReference type="InterPro" id="IPR008928">
    <property type="entry name" value="6-hairpin_glycosidase_sf"/>
</dbReference>
<evidence type="ECO:0000256" key="11">
    <source>
        <dbReference type="ARBA" id="ARBA00033473"/>
    </source>
</evidence>
<evidence type="ECO:0000256" key="3">
    <source>
        <dbReference type="ARBA" id="ARBA00012593"/>
    </source>
</evidence>
<evidence type="ECO:0000256" key="8">
    <source>
        <dbReference type="ARBA" id="ARBA00023295"/>
    </source>
</evidence>
<dbReference type="Proteomes" id="UP000053317">
    <property type="component" value="Unassembled WGS sequence"/>
</dbReference>
<keyword evidence="7" id="KW-0119">Carbohydrate metabolism</keyword>
<dbReference type="SUPFAM" id="SSF48208">
    <property type="entry name" value="Six-hairpin glycosidases"/>
    <property type="match status" value="1"/>
</dbReference>
<dbReference type="Gene3D" id="1.50.10.10">
    <property type="match status" value="1"/>
</dbReference>
<evidence type="ECO:0000256" key="7">
    <source>
        <dbReference type="ARBA" id="ARBA00023277"/>
    </source>
</evidence>
<dbReference type="EMBL" id="LCWF01000093">
    <property type="protein sequence ID" value="KKY20799.1"/>
    <property type="molecule type" value="Genomic_DNA"/>
</dbReference>
<dbReference type="InterPro" id="IPR033650">
    <property type="entry name" value="Ribosomal_mL46_NUDIX"/>
</dbReference>
<proteinExistence type="inferred from homology"/>
<dbReference type="FunFam" id="1.50.10.10:FF:000018">
    <property type="entry name" value="Glucoamylase"/>
    <property type="match status" value="1"/>
</dbReference>
<dbReference type="GO" id="GO:0004339">
    <property type="term" value="F:glucan 1,4-alpha-glucosidase activity"/>
    <property type="evidence" value="ECO:0007669"/>
    <property type="project" value="UniProtKB-EC"/>
</dbReference>
<sequence length="799" mass="87295">MLSPSCLLLSLAAVTAVNASPVQNAARATGSLSTWMAAESPIALQGVLNNIGSTGAWSAGAKAGIVIASPSQNNPDYLYTWTRDSALTFKMIVDTFIATGNTSLESHIEDYVGSQAVLQGVSNPSGTLSTGGLGEPKFNIDETAYTGSWGRPQRDGPALRATALIAYAKYLISNGRTSSVTNIVWPIIRNDLSYVAQYWNQTGYDLWEEVSGSSFFTIAVQHRALVEGSALASSIGSSCSYCDSQAPQLLCFLQNFWTGSYINSNINVNNGRTGKDANSILASIHTFDPSATACDDTTFQPCSAKALANHKQVIDSFRSIYTINSGIAEGTAVAVGRYAEDSYYNGNPWYLNTFAAAEQLYDALYQWNSIGSITVTSVNLAFFQDLDSSIATGTYSSSSATYSTLTSAVKTYADGYMSVAEKYTPSNGSLSEQYSKSDGTPLSAYDLTWSYAAFLTAYARRNSVVPASWAAANPQPKYIIRAGVLLSRAPLLSASPTPFESAFYYYQKRLNERLVLPFTQYFYFKRGTPAYEEWKARRRERAGVAGRDVGNYDAYSQDAWHDEALVGDKEDKPESIVKKLVEEEGKETFPAEEELQDLNKPLNGLRRITEADRKNDTKSLDRALPRTLYLLVKIQKPGMEKGDGYWQFPSAEVEGTEGLREVFTNGEMLVEDNITDCDYFQAAERALESSCGPNVNTWFVANHPVGHYVRTIKPNNPPDSQSQASSSTSSPSSSPANDSQSFTLGTKSFYLKARILAGQADITSNTAGILDYQWLAKDEIEKVVAPMYWKAVKNMLAER</sequence>
<evidence type="ECO:0000256" key="5">
    <source>
        <dbReference type="ARBA" id="ARBA00022801"/>
    </source>
</evidence>
<feature type="domain" description="GH15-like" evidence="14">
    <location>
        <begin position="42"/>
        <end position="458"/>
    </location>
</feature>
<organism evidence="16 17">
    <name type="scientific">Phaeomoniella chlamydospora</name>
    <name type="common">Phaeoacremonium chlamydosporum</name>
    <dbReference type="NCBI Taxonomy" id="158046"/>
    <lineage>
        <taxon>Eukaryota</taxon>
        <taxon>Fungi</taxon>
        <taxon>Dikarya</taxon>
        <taxon>Ascomycota</taxon>
        <taxon>Pezizomycotina</taxon>
        <taxon>Eurotiomycetes</taxon>
        <taxon>Chaetothyriomycetidae</taxon>
        <taxon>Phaeomoniellales</taxon>
        <taxon>Phaeomoniellaceae</taxon>
        <taxon>Phaeomoniella</taxon>
    </lineage>
</organism>
<keyword evidence="8" id="KW-0326">Glycosidase</keyword>
<evidence type="ECO:0000256" key="10">
    <source>
        <dbReference type="ARBA" id="ARBA00033442"/>
    </source>
</evidence>
<feature type="domain" description="Large ribosomal subunit protein mL46 N-terminal" evidence="15">
    <location>
        <begin position="480"/>
        <end position="612"/>
    </location>
</feature>
<dbReference type="PANTHER" id="PTHR31616:SF12">
    <property type="entry name" value="GLUCOAMYLASE"/>
    <property type="match status" value="1"/>
</dbReference>
<comment type="similarity">
    <text evidence="2">Belongs to the glycosyl hydrolase 15 family.</text>
</comment>
<evidence type="ECO:0000256" key="12">
    <source>
        <dbReference type="SAM" id="MobiDB-lite"/>
    </source>
</evidence>
<evidence type="ECO:0000256" key="6">
    <source>
        <dbReference type="ARBA" id="ARBA00023180"/>
    </source>
</evidence>
<evidence type="ECO:0000256" key="1">
    <source>
        <dbReference type="ARBA" id="ARBA00001863"/>
    </source>
</evidence>
<comment type="catalytic activity">
    <reaction evidence="1">
        <text>Hydrolysis of terminal (1-&gt;4)-linked alpha-D-glucose residues successively from non-reducing ends of the chains with release of beta-D-glucose.</text>
        <dbReference type="EC" id="3.2.1.3"/>
    </reaction>
</comment>
<dbReference type="PROSITE" id="PS00820">
    <property type="entry name" value="GLUCOAMYLASE"/>
    <property type="match status" value="1"/>
</dbReference>
<evidence type="ECO:0000256" key="2">
    <source>
        <dbReference type="ARBA" id="ARBA00006188"/>
    </source>
</evidence>
<keyword evidence="5" id="KW-0378">Hydrolase</keyword>
<reference evidence="16 17" key="2">
    <citation type="submission" date="2015-05" db="EMBL/GenBank/DDBJ databases">
        <authorList>
            <person name="Morales-Cruz A."/>
            <person name="Amrine K.C."/>
            <person name="Cantu D."/>
        </authorList>
    </citation>
    <scope>NUCLEOTIDE SEQUENCE [LARGE SCALE GENOMIC DNA]</scope>
    <source>
        <strain evidence="16">UCRPC4</strain>
    </source>
</reference>
<evidence type="ECO:0000256" key="4">
    <source>
        <dbReference type="ARBA" id="ARBA00022729"/>
    </source>
</evidence>
<dbReference type="Pfam" id="PF11788">
    <property type="entry name" value="MRP-L46"/>
    <property type="match status" value="1"/>
</dbReference>
<dbReference type="Gene3D" id="3.90.79.10">
    <property type="entry name" value="Nucleoside Triphosphate Pyrophosphohydrolase"/>
    <property type="match status" value="1"/>
</dbReference>
<dbReference type="InterPro" id="IPR012341">
    <property type="entry name" value="6hp_glycosidase-like_sf"/>
</dbReference>
<dbReference type="OrthoDB" id="414075at2759"/>
<dbReference type="CDD" id="cd04661">
    <property type="entry name" value="NUDIX_MRP_L46"/>
    <property type="match status" value="1"/>
</dbReference>